<dbReference type="FunFam" id="3.90.215.10:FF:000001">
    <property type="entry name" value="Tenascin isoform 1"/>
    <property type="match status" value="1"/>
</dbReference>
<proteinExistence type="predicted"/>
<dbReference type="PANTHER" id="PTHR47221:SF6">
    <property type="entry name" value="FIBRINOGEN ALPHA CHAIN"/>
    <property type="match status" value="1"/>
</dbReference>
<dbReference type="RefSeq" id="XP_021565380.1">
    <property type="nucleotide sequence ID" value="XM_021709705.1"/>
</dbReference>
<keyword evidence="5 8" id="KW-0175">Coiled coil</keyword>
<dbReference type="GO" id="GO:0005576">
    <property type="term" value="C:extracellular region"/>
    <property type="evidence" value="ECO:0007669"/>
    <property type="project" value="UniProtKB-SubCell"/>
</dbReference>
<dbReference type="GO" id="GO:0007596">
    <property type="term" value="P:blood coagulation"/>
    <property type="evidence" value="ECO:0007669"/>
    <property type="project" value="InterPro"/>
</dbReference>
<dbReference type="SUPFAM" id="SSF56496">
    <property type="entry name" value="Fibrinogen C-terminal domain-like"/>
    <property type="match status" value="1"/>
</dbReference>
<evidence type="ECO:0000256" key="3">
    <source>
        <dbReference type="ARBA" id="ARBA00022657"/>
    </source>
</evidence>
<evidence type="ECO:0000256" key="7">
    <source>
        <dbReference type="ARBA" id="ARBA00023180"/>
    </source>
</evidence>
<protein>
    <submittedName>
        <fullName evidence="13">Angiopoietin-4</fullName>
    </submittedName>
</protein>
<accession>A0A3Q0DTR9</accession>
<dbReference type="PANTHER" id="PTHR47221">
    <property type="entry name" value="FIBRINOGEN ALPHA CHAIN"/>
    <property type="match status" value="1"/>
</dbReference>
<keyword evidence="4 10" id="KW-0732">Signal</keyword>
<dbReference type="PROSITE" id="PS51406">
    <property type="entry name" value="FIBRINOGEN_C_2"/>
    <property type="match status" value="1"/>
</dbReference>
<evidence type="ECO:0000256" key="5">
    <source>
        <dbReference type="ARBA" id="ARBA00023054"/>
    </source>
</evidence>
<dbReference type="KEGG" id="csyr:103254278"/>
<dbReference type="PROSITE" id="PS00514">
    <property type="entry name" value="FIBRINOGEN_C_1"/>
    <property type="match status" value="1"/>
</dbReference>
<dbReference type="GO" id="GO:0001525">
    <property type="term" value="P:angiogenesis"/>
    <property type="evidence" value="ECO:0007669"/>
    <property type="project" value="UniProtKB-KW"/>
</dbReference>
<evidence type="ECO:0000313" key="12">
    <source>
        <dbReference type="Proteomes" id="UP000189704"/>
    </source>
</evidence>
<dbReference type="InterPro" id="IPR014716">
    <property type="entry name" value="Fibrinogen_a/b/g_C_1"/>
</dbReference>
<dbReference type="OrthoDB" id="9933375at2759"/>
<keyword evidence="12" id="KW-1185">Reference proteome</keyword>
<keyword evidence="2" id="KW-0964">Secreted</keyword>
<feature type="region of interest" description="Disordered" evidence="9">
    <location>
        <begin position="531"/>
        <end position="553"/>
    </location>
</feature>
<reference evidence="13" key="1">
    <citation type="submission" date="2025-08" db="UniProtKB">
        <authorList>
            <consortium name="RefSeq"/>
        </authorList>
    </citation>
    <scope>IDENTIFICATION</scope>
</reference>
<feature type="coiled-coil region" evidence="8">
    <location>
        <begin position="162"/>
        <end position="196"/>
    </location>
</feature>
<comment type="subcellular location">
    <subcellularLocation>
        <location evidence="1">Secreted</location>
    </subcellularLocation>
</comment>
<dbReference type="Pfam" id="PF25443">
    <property type="entry name" value="ANG-1"/>
    <property type="match status" value="1"/>
</dbReference>
<keyword evidence="6" id="KW-1015">Disulfide bond</keyword>
<keyword evidence="7" id="KW-0325">Glycoprotein</keyword>
<evidence type="ECO:0000256" key="2">
    <source>
        <dbReference type="ARBA" id="ARBA00022525"/>
    </source>
</evidence>
<feature type="domain" description="Fibrinogen C-terminal" evidence="11">
    <location>
        <begin position="264"/>
        <end position="483"/>
    </location>
</feature>
<gene>
    <name evidence="13" type="primary">ANGPT4</name>
</gene>
<dbReference type="Proteomes" id="UP000189704">
    <property type="component" value="Unplaced"/>
</dbReference>
<evidence type="ECO:0000256" key="1">
    <source>
        <dbReference type="ARBA" id="ARBA00004613"/>
    </source>
</evidence>
<evidence type="ECO:0000259" key="11">
    <source>
        <dbReference type="PROSITE" id="PS51406"/>
    </source>
</evidence>
<dbReference type="InterPro" id="IPR020837">
    <property type="entry name" value="Fibrinogen_CS"/>
</dbReference>
<dbReference type="InterPro" id="IPR037579">
    <property type="entry name" value="FIB_ANG-like"/>
</dbReference>
<organism evidence="12 13">
    <name type="scientific">Carlito syrichta</name>
    <name type="common">Philippine tarsier</name>
    <name type="synonym">Tarsius syrichta</name>
    <dbReference type="NCBI Taxonomy" id="1868482"/>
    <lineage>
        <taxon>Eukaryota</taxon>
        <taxon>Metazoa</taxon>
        <taxon>Chordata</taxon>
        <taxon>Craniata</taxon>
        <taxon>Vertebrata</taxon>
        <taxon>Euteleostomi</taxon>
        <taxon>Mammalia</taxon>
        <taxon>Eutheria</taxon>
        <taxon>Euarchontoglires</taxon>
        <taxon>Primates</taxon>
        <taxon>Haplorrhini</taxon>
        <taxon>Tarsiiformes</taxon>
        <taxon>Tarsiidae</taxon>
        <taxon>Carlito</taxon>
    </lineage>
</organism>
<dbReference type="Pfam" id="PF00147">
    <property type="entry name" value="Fibrinogen_C"/>
    <property type="match status" value="1"/>
</dbReference>
<evidence type="ECO:0000256" key="9">
    <source>
        <dbReference type="SAM" id="MobiDB-lite"/>
    </source>
</evidence>
<dbReference type="GeneID" id="103254278"/>
<evidence type="ECO:0000256" key="4">
    <source>
        <dbReference type="ARBA" id="ARBA00022729"/>
    </source>
</evidence>
<dbReference type="Gene3D" id="4.10.530.10">
    <property type="entry name" value="Gamma-fibrinogen Carboxyl Terminal Fragment, domain 2"/>
    <property type="match status" value="1"/>
</dbReference>
<dbReference type="InterPro" id="IPR036056">
    <property type="entry name" value="Fibrinogen-like_C"/>
</dbReference>
<sequence length="569" mass="64654">MLSRLAVLLGGLLLVGATMTVAHWARQEAGRRYWKHYIQHGPCSYTFLLPEPEPCLPATEDIKGSSSFQEDLLAKEPHPGNSLGVQMRRLEQVVNNTKRWLQELESSIYTHLRRHQVQDQKHMTQNRIATMPGTHKQTDLEAQVLNQVLRLENLVLEASRSTDRLQKEVQLQSNKLQQLQDQNRGLETQIQTLETKQQEELAGIQSQKEQLQSLLSRQDGALAGLQRTLHDFGSNSSLLQQRHHELQQKVAQLVRLAQRPNPVREATQVFQDCAEIQRSGVNANGVYSIHPTNMREPKEVFCDMETNGGGWTLIQHRFDGSVIFERNWKNYREGFGDAHGEHWLGNEVVHQLTSRVAYTLRVEMQDWEGQEYYSQYEGFQLGSEEQLYRLSFSKLGNSTAGQGGLPLEGTNFSTRDADNDNCHCKCAQMLTGGWWFDACGPSNLNGLYYEAPHHTNRINGIRWPLFRPSYSLRTSRMMIRPEEHLLDEDDCGKTWSLPVKKKNSGPHPPPPASLTLFGYMGCIDSLRQPLKQLEGGPTSGRVAALGTPRDTSSHRLKSRHYLAGYQSQG</sequence>
<dbReference type="Gene3D" id="3.90.215.10">
    <property type="entry name" value="Gamma Fibrinogen, chain A, domain 1"/>
    <property type="match status" value="1"/>
</dbReference>
<keyword evidence="3" id="KW-0037">Angiogenesis</keyword>
<evidence type="ECO:0000256" key="8">
    <source>
        <dbReference type="SAM" id="Coils"/>
    </source>
</evidence>
<dbReference type="InterPro" id="IPR002181">
    <property type="entry name" value="Fibrinogen_a/b/g_C_dom"/>
</dbReference>
<dbReference type="NCBIfam" id="NF040941">
    <property type="entry name" value="GGGWT_bact"/>
    <property type="match status" value="1"/>
</dbReference>
<evidence type="ECO:0000256" key="10">
    <source>
        <dbReference type="SAM" id="SignalP"/>
    </source>
</evidence>
<dbReference type="AlphaFoldDB" id="A0A3Q0DTR9"/>
<dbReference type="SMART" id="SM00186">
    <property type="entry name" value="FBG"/>
    <property type="match status" value="1"/>
</dbReference>
<feature type="signal peptide" evidence="10">
    <location>
        <begin position="1"/>
        <end position="17"/>
    </location>
</feature>
<dbReference type="STRING" id="1868482.ENSTSYP00000028636"/>
<dbReference type="InterPro" id="IPR057439">
    <property type="entry name" value="ANG-1/2/4"/>
</dbReference>
<evidence type="ECO:0000313" key="13">
    <source>
        <dbReference type="RefSeq" id="XP_021565380.1"/>
    </source>
</evidence>
<feature type="chain" id="PRO_5018143221" evidence="10">
    <location>
        <begin position="18"/>
        <end position="569"/>
    </location>
</feature>
<dbReference type="CTD" id="51378"/>
<evidence type="ECO:0000256" key="6">
    <source>
        <dbReference type="ARBA" id="ARBA00023157"/>
    </source>
</evidence>
<name>A0A3Q0DTR9_CARSF</name>
<dbReference type="CDD" id="cd00087">
    <property type="entry name" value="FReD"/>
    <property type="match status" value="1"/>
</dbReference>